<gene>
    <name evidence="3" type="ORF">BRM3_09135</name>
</gene>
<dbReference type="EMBL" id="CP107020">
    <property type="protein sequence ID" value="UYG15809.1"/>
    <property type="molecule type" value="Genomic_DNA"/>
</dbReference>
<name>A0ABY6FY02_9MICO</name>
<organism evidence="3 4">
    <name type="scientific">Brachybacterium huguangmaarense</name>
    <dbReference type="NCBI Taxonomy" id="1652028"/>
    <lineage>
        <taxon>Bacteria</taxon>
        <taxon>Bacillati</taxon>
        <taxon>Actinomycetota</taxon>
        <taxon>Actinomycetes</taxon>
        <taxon>Micrococcales</taxon>
        <taxon>Dermabacteraceae</taxon>
        <taxon>Brachybacterium</taxon>
    </lineage>
</organism>
<dbReference type="InterPro" id="IPR012495">
    <property type="entry name" value="TadE-like_dom"/>
</dbReference>
<evidence type="ECO:0000256" key="1">
    <source>
        <dbReference type="SAM" id="Phobius"/>
    </source>
</evidence>
<sequence length="127" mass="13201">MAARRLRSERGSAVVEFPLIAVLILLIALAIIQAALIMYARNALTDAAVQGAHHASLVGNSPADGAARTRQLVDERFGSAYDVTATAREDETGRITVEVTAAIPLVGLLGPSGTLVVDGHAVDEEAT</sequence>
<keyword evidence="1" id="KW-0812">Transmembrane</keyword>
<dbReference type="Pfam" id="PF07811">
    <property type="entry name" value="TadE"/>
    <property type="match status" value="1"/>
</dbReference>
<evidence type="ECO:0000259" key="2">
    <source>
        <dbReference type="Pfam" id="PF07811"/>
    </source>
</evidence>
<feature type="transmembrane region" description="Helical" evidence="1">
    <location>
        <begin position="20"/>
        <end position="40"/>
    </location>
</feature>
<dbReference type="Proteomes" id="UP001164305">
    <property type="component" value="Chromosome"/>
</dbReference>
<keyword evidence="4" id="KW-1185">Reference proteome</keyword>
<evidence type="ECO:0000313" key="4">
    <source>
        <dbReference type="Proteomes" id="UP001164305"/>
    </source>
</evidence>
<proteinExistence type="predicted"/>
<feature type="domain" description="TadE-like" evidence="2">
    <location>
        <begin position="11"/>
        <end position="52"/>
    </location>
</feature>
<keyword evidence="1" id="KW-0472">Membrane</keyword>
<evidence type="ECO:0000313" key="3">
    <source>
        <dbReference type="EMBL" id="UYG15809.1"/>
    </source>
</evidence>
<dbReference type="RefSeq" id="WP_263593023.1">
    <property type="nucleotide sequence ID" value="NZ_CP107020.1"/>
</dbReference>
<protein>
    <submittedName>
        <fullName evidence="3">Pilus assembly protein</fullName>
    </submittedName>
</protein>
<reference evidence="3" key="1">
    <citation type="submission" date="2022-10" db="EMBL/GenBank/DDBJ databases">
        <title>Whole-Genome Sequencing of Brachybacterium huguangmaarense BRM-3, Isolated from Betula schmidtii.</title>
        <authorList>
            <person name="Haam D."/>
        </authorList>
    </citation>
    <scope>NUCLEOTIDE SEQUENCE</scope>
    <source>
        <strain evidence="3">BRM-3</strain>
    </source>
</reference>
<keyword evidence="1" id="KW-1133">Transmembrane helix</keyword>
<accession>A0ABY6FY02</accession>